<feature type="region of interest" description="Disordered" evidence="1">
    <location>
        <begin position="1"/>
        <end position="57"/>
    </location>
</feature>
<dbReference type="EMBL" id="CALLCH030000015">
    <property type="protein sequence ID" value="CAI4216133.1"/>
    <property type="molecule type" value="Genomic_DNA"/>
</dbReference>
<name>A0A9P1MCU6_9PEZI</name>
<comment type="caution">
    <text evidence="2">The sequence shown here is derived from an EMBL/GenBank/DDBJ whole genome shotgun (WGS) entry which is preliminary data.</text>
</comment>
<organism evidence="2 3">
    <name type="scientific">Parascedosporium putredinis</name>
    <dbReference type="NCBI Taxonomy" id="1442378"/>
    <lineage>
        <taxon>Eukaryota</taxon>
        <taxon>Fungi</taxon>
        <taxon>Dikarya</taxon>
        <taxon>Ascomycota</taxon>
        <taxon>Pezizomycotina</taxon>
        <taxon>Sordariomycetes</taxon>
        <taxon>Hypocreomycetidae</taxon>
        <taxon>Microascales</taxon>
        <taxon>Microascaceae</taxon>
        <taxon>Parascedosporium</taxon>
    </lineage>
</organism>
<proteinExistence type="predicted"/>
<evidence type="ECO:0000313" key="3">
    <source>
        <dbReference type="Proteomes" id="UP000838763"/>
    </source>
</evidence>
<feature type="compositionally biased region" description="Low complexity" evidence="1">
    <location>
        <begin position="16"/>
        <end position="47"/>
    </location>
</feature>
<dbReference type="Proteomes" id="UP000838763">
    <property type="component" value="Unassembled WGS sequence"/>
</dbReference>
<dbReference type="AlphaFoldDB" id="A0A9P1MCU6"/>
<accession>A0A9P1MCU6</accession>
<evidence type="ECO:0000256" key="1">
    <source>
        <dbReference type="SAM" id="MobiDB-lite"/>
    </source>
</evidence>
<reference evidence="2" key="1">
    <citation type="submission" date="2022-11" db="EMBL/GenBank/DDBJ databases">
        <authorList>
            <person name="Scott C."/>
            <person name="Bruce N."/>
        </authorList>
    </citation>
    <scope>NUCLEOTIDE SEQUENCE</scope>
</reference>
<sequence length="344" mass="38312">MVSRGPESAEVEAHTTEAPTSSSSSTVHDTEASTAQTLASSSSSTTSHLEDSTDTDWDTFNQTLPPWELKDMQCAFRDALMLERLGHGRRIRPKGPVLSIPSAAFIFSQVAYAPARDQDTSGLAMAFLKRYAGPLPEQRWQRWVRLHENIAHVQFHVRYMSTERAPAAWPLEQTQTSGFSLGRSEFTSSESKGPPLIEKRASVVMNTSLGGDDALRYRVLTLADSGALLAEALHDEELWRESTLSIGTVAKGITIFQLFLYQIIKEVSASWTAVLTHSRWDTYDLPREWIEDVRTDMSSLITDCSTTLNGVMGDDDTLVKTNWDVLTNYLNTVAEMIRAHFGAY</sequence>
<gene>
    <name evidence="2" type="ORF">PPNO1_LOCUS5796</name>
</gene>
<protein>
    <submittedName>
        <fullName evidence="2">Uncharacterized protein</fullName>
    </submittedName>
</protein>
<evidence type="ECO:0000313" key="2">
    <source>
        <dbReference type="EMBL" id="CAI4216133.1"/>
    </source>
</evidence>
<keyword evidence="3" id="KW-1185">Reference proteome</keyword>